<dbReference type="GO" id="GO:0036462">
    <property type="term" value="P:TRAIL-activated apoptotic signaling pathway"/>
    <property type="evidence" value="ECO:0007669"/>
    <property type="project" value="TreeGrafter"/>
</dbReference>
<feature type="disulfide bond" evidence="9">
    <location>
        <begin position="107"/>
        <end position="122"/>
    </location>
</feature>
<dbReference type="FunFam" id="2.10.50.10:FF:000004">
    <property type="entry name" value="Tumor necrosis factor receptor superfamily member 6"/>
    <property type="match status" value="1"/>
</dbReference>
<dbReference type="CDD" id="cd10580">
    <property type="entry name" value="TNFRSF10"/>
    <property type="match status" value="1"/>
</dbReference>
<dbReference type="SMART" id="SM00208">
    <property type="entry name" value="TNFR"/>
    <property type="match status" value="3"/>
</dbReference>
<dbReference type="SUPFAM" id="SSF47986">
    <property type="entry name" value="DEATH domain"/>
    <property type="match status" value="1"/>
</dbReference>
<dbReference type="PROSITE" id="PS50017">
    <property type="entry name" value="DEATH_DOMAIN"/>
    <property type="match status" value="1"/>
</dbReference>
<comment type="caution">
    <text evidence="15">The sequence shown here is derived from an EMBL/GenBank/DDBJ whole genome shotgun (WGS) entry which is preliminary data.</text>
</comment>
<keyword evidence="5 11" id="KW-0472">Membrane</keyword>
<dbReference type="GO" id="GO:0009986">
    <property type="term" value="C:cell surface"/>
    <property type="evidence" value="ECO:0007669"/>
    <property type="project" value="TreeGrafter"/>
</dbReference>
<evidence type="ECO:0000256" key="10">
    <source>
        <dbReference type="SAM" id="MobiDB-lite"/>
    </source>
</evidence>
<feature type="region of interest" description="Disordered" evidence="10">
    <location>
        <begin position="203"/>
        <end position="222"/>
    </location>
</feature>
<evidence type="ECO:0000259" key="14">
    <source>
        <dbReference type="PROSITE" id="PS50050"/>
    </source>
</evidence>
<sequence>MRHLSNLFVILWSLVVSSNGIRMARDVCRDDMGYSYNDICCLNCPAGTYVKEPCSRRFERGMCEQCDFDFYTEHDNGLFKCLECTKCHSDQELVEQCSSTRNTHCQCKAGSFCPPDQPCEICKTCRKCKEDEEIVKSCTPLSNTICQKRGSVSATTSTNTHAVISIVSFIVIVIVIILLFWYWRKSAGVALKGKWKMCRENGSDSVETRHNNHNDDLENGEHESCPVLTVGENMIDDEEDKGLGPSLPNTTASSQASLSVFAPQSEFCHSHSLLQQLNTLESEKVRRLVPLNGDDSLRKCFDMFGDIDVTFHKRFFRILGVSDNSIRTVEGSHFLPEDRVYELLKVWREKEGMKADFNTLIQALLNLDQKLSAECIIAKAIDGRHFRYEED</sequence>
<evidence type="ECO:0000256" key="3">
    <source>
        <dbReference type="ARBA" id="ARBA00022729"/>
    </source>
</evidence>
<protein>
    <recommendedName>
        <fullName evidence="17">Tumor necrosis factor receptor superfamily member 10B-like</fullName>
    </recommendedName>
</protein>
<dbReference type="AlphaFoldDB" id="A0A8T0A8V0"/>
<keyword evidence="11" id="KW-1133">Transmembrane helix</keyword>
<feature type="signal peptide" evidence="12">
    <location>
        <begin position="1"/>
        <end position="20"/>
    </location>
</feature>
<feature type="chain" id="PRO_5035735784" description="Tumor necrosis factor receptor superfamily member 10B-like" evidence="12">
    <location>
        <begin position="21"/>
        <end position="391"/>
    </location>
</feature>
<evidence type="ECO:0000256" key="6">
    <source>
        <dbReference type="ARBA" id="ARBA00023157"/>
    </source>
</evidence>
<dbReference type="PROSITE" id="PS50050">
    <property type="entry name" value="TNFR_NGFR_2"/>
    <property type="match status" value="2"/>
</dbReference>
<dbReference type="CDD" id="cd08315">
    <property type="entry name" value="Death_TRAILR_DR4_DR5"/>
    <property type="match status" value="1"/>
</dbReference>
<keyword evidence="4" id="KW-0677">Repeat</keyword>
<evidence type="ECO:0000256" key="11">
    <source>
        <dbReference type="SAM" id="Phobius"/>
    </source>
</evidence>
<feature type="disulfide bond" evidence="9">
    <location>
        <begin position="66"/>
        <end position="81"/>
    </location>
</feature>
<dbReference type="InterPro" id="IPR001368">
    <property type="entry name" value="TNFR/NGFR_Cys_rich_reg"/>
</dbReference>
<evidence type="ECO:0000256" key="5">
    <source>
        <dbReference type="ARBA" id="ARBA00023136"/>
    </source>
</evidence>
<keyword evidence="3 12" id="KW-0732">Signal</keyword>
<dbReference type="EMBL" id="JABFDY010000027">
    <property type="protein sequence ID" value="KAF7687647.1"/>
    <property type="molecule type" value="Genomic_DNA"/>
</dbReference>
<dbReference type="Gene3D" id="1.10.533.10">
    <property type="entry name" value="Death Domain, Fas"/>
    <property type="match status" value="1"/>
</dbReference>
<dbReference type="InterPro" id="IPR034029">
    <property type="entry name" value="TNFRSF10A/B_death"/>
</dbReference>
<evidence type="ECO:0000313" key="15">
    <source>
        <dbReference type="EMBL" id="KAF7687647.1"/>
    </source>
</evidence>
<feature type="repeat" description="TNFR-Cys" evidence="9">
    <location>
        <begin position="65"/>
        <end position="105"/>
    </location>
</feature>
<keyword evidence="11" id="KW-0812">Transmembrane</keyword>
<keyword evidence="6 9" id="KW-1015">Disulfide bond</keyword>
<dbReference type="InterPro" id="IPR052491">
    <property type="entry name" value="TNFRSF10"/>
</dbReference>
<feature type="repeat" description="TNFR-Cys" evidence="9">
    <location>
        <begin position="106"/>
        <end position="146"/>
    </location>
</feature>
<dbReference type="Pfam" id="PF00531">
    <property type="entry name" value="Death"/>
    <property type="match status" value="1"/>
</dbReference>
<feature type="disulfide bond" evidence="9">
    <location>
        <begin position="87"/>
        <end position="105"/>
    </location>
</feature>
<evidence type="ECO:0000256" key="1">
    <source>
        <dbReference type="ARBA" id="ARBA00004370"/>
    </source>
</evidence>
<dbReference type="Proteomes" id="UP000606274">
    <property type="component" value="Unassembled WGS sequence"/>
</dbReference>
<evidence type="ECO:0000256" key="12">
    <source>
        <dbReference type="SAM" id="SignalP"/>
    </source>
</evidence>
<dbReference type="PANTHER" id="PTHR46330">
    <property type="entry name" value="TUMOR NECROSIS FACTOR RECEPTOR SUPERFAMILY MEMBER 10B"/>
    <property type="match status" value="1"/>
</dbReference>
<organism evidence="15 16">
    <name type="scientific">Silurus meridionalis</name>
    <name type="common">Southern catfish</name>
    <name type="synonym">Silurus soldatovi meridionalis</name>
    <dbReference type="NCBI Taxonomy" id="175797"/>
    <lineage>
        <taxon>Eukaryota</taxon>
        <taxon>Metazoa</taxon>
        <taxon>Chordata</taxon>
        <taxon>Craniata</taxon>
        <taxon>Vertebrata</taxon>
        <taxon>Euteleostomi</taxon>
        <taxon>Actinopterygii</taxon>
        <taxon>Neopterygii</taxon>
        <taxon>Teleostei</taxon>
        <taxon>Ostariophysi</taxon>
        <taxon>Siluriformes</taxon>
        <taxon>Siluridae</taxon>
        <taxon>Silurus</taxon>
    </lineage>
</organism>
<dbReference type="InterPro" id="IPR000488">
    <property type="entry name" value="Death_dom"/>
</dbReference>
<dbReference type="GO" id="GO:0004888">
    <property type="term" value="F:transmembrane signaling receptor activity"/>
    <property type="evidence" value="ECO:0007669"/>
    <property type="project" value="UniProtKB-ARBA"/>
</dbReference>
<feature type="domain" description="Death" evidence="13">
    <location>
        <begin position="313"/>
        <end position="380"/>
    </location>
</feature>
<name>A0A8T0A8V0_SILME</name>
<feature type="disulfide bond" evidence="9">
    <location>
        <begin position="125"/>
        <end position="138"/>
    </location>
</feature>
<dbReference type="InterPro" id="IPR034024">
    <property type="entry name" value="TNFRSF10_N"/>
</dbReference>
<accession>A0A8T0A8V0</accession>
<evidence type="ECO:0008006" key="17">
    <source>
        <dbReference type="Google" id="ProtNLM"/>
    </source>
</evidence>
<keyword evidence="2" id="KW-0053">Apoptosis</keyword>
<reference evidence="15" key="1">
    <citation type="submission" date="2020-08" db="EMBL/GenBank/DDBJ databases">
        <title>Chromosome-level assembly of Southern catfish (Silurus meridionalis) provides insights into visual adaptation to the nocturnal and benthic lifestyles.</title>
        <authorList>
            <person name="Zhang Y."/>
            <person name="Wang D."/>
            <person name="Peng Z."/>
        </authorList>
    </citation>
    <scope>NUCLEOTIDE SEQUENCE</scope>
    <source>
        <strain evidence="15">SWU-2019-XX</strain>
        <tissue evidence="15">Muscle</tissue>
    </source>
</reference>
<evidence type="ECO:0000256" key="2">
    <source>
        <dbReference type="ARBA" id="ARBA00022703"/>
    </source>
</evidence>
<dbReference type="GO" id="GO:0005886">
    <property type="term" value="C:plasma membrane"/>
    <property type="evidence" value="ECO:0007669"/>
    <property type="project" value="TreeGrafter"/>
</dbReference>
<dbReference type="GO" id="GO:0043065">
    <property type="term" value="P:positive regulation of apoptotic process"/>
    <property type="evidence" value="ECO:0007669"/>
    <property type="project" value="TreeGrafter"/>
</dbReference>
<dbReference type="OrthoDB" id="8848202at2759"/>
<evidence type="ECO:0000259" key="13">
    <source>
        <dbReference type="PROSITE" id="PS50017"/>
    </source>
</evidence>
<evidence type="ECO:0000256" key="9">
    <source>
        <dbReference type="PROSITE-ProRule" id="PRU00206"/>
    </source>
</evidence>
<feature type="disulfide bond" evidence="9">
    <location>
        <begin position="84"/>
        <end position="97"/>
    </location>
</feature>
<evidence type="ECO:0000256" key="7">
    <source>
        <dbReference type="ARBA" id="ARBA00023170"/>
    </source>
</evidence>
<dbReference type="SUPFAM" id="SSF57586">
    <property type="entry name" value="TNF receptor-like"/>
    <property type="match status" value="2"/>
</dbReference>
<feature type="disulfide bond" evidence="9">
    <location>
        <begin position="128"/>
        <end position="146"/>
    </location>
</feature>
<feature type="transmembrane region" description="Helical" evidence="11">
    <location>
        <begin position="162"/>
        <end position="183"/>
    </location>
</feature>
<keyword evidence="7" id="KW-0675">Receptor</keyword>
<keyword evidence="16" id="KW-1185">Reference proteome</keyword>
<feature type="domain" description="TNFR-Cys" evidence="14">
    <location>
        <begin position="106"/>
        <end position="146"/>
    </location>
</feature>
<gene>
    <name evidence="15" type="ORF">HF521_014875</name>
</gene>
<dbReference type="Gene3D" id="2.10.50.10">
    <property type="entry name" value="Tumor Necrosis Factor Receptor, subunit A, domain 2"/>
    <property type="match status" value="3"/>
</dbReference>
<feature type="domain" description="TNFR-Cys" evidence="14">
    <location>
        <begin position="65"/>
        <end position="105"/>
    </location>
</feature>
<dbReference type="InterPro" id="IPR011029">
    <property type="entry name" value="DEATH-like_dom_sf"/>
</dbReference>
<evidence type="ECO:0000313" key="16">
    <source>
        <dbReference type="Proteomes" id="UP000606274"/>
    </source>
</evidence>
<keyword evidence="8" id="KW-0325">Glycoprotein</keyword>
<evidence type="ECO:0000256" key="8">
    <source>
        <dbReference type="ARBA" id="ARBA00023180"/>
    </source>
</evidence>
<comment type="subcellular location">
    <subcellularLocation>
        <location evidence="1">Membrane</location>
    </subcellularLocation>
</comment>
<proteinExistence type="predicted"/>
<dbReference type="Pfam" id="PF00020">
    <property type="entry name" value="TNFR_c6"/>
    <property type="match status" value="2"/>
</dbReference>
<evidence type="ECO:0000256" key="4">
    <source>
        <dbReference type="ARBA" id="ARBA00022737"/>
    </source>
</evidence>
<dbReference type="PANTHER" id="PTHR46330:SF6">
    <property type="entry name" value="HEMATOPOIETIC DEATH RECEPTOR-RELATED"/>
    <property type="match status" value="1"/>
</dbReference>